<evidence type="ECO:0000259" key="6">
    <source>
        <dbReference type="Pfam" id="PF13622"/>
    </source>
</evidence>
<dbReference type="InterPro" id="IPR049449">
    <property type="entry name" value="TesB_ACOT8-like_N"/>
</dbReference>
<organism evidence="7 8">
    <name type="scientific">Powellomyces hirtus</name>
    <dbReference type="NCBI Taxonomy" id="109895"/>
    <lineage>
        <taxon>Eukaryota</taxon>
        <taxon>Fungi</taxon>
        <taxon>Fungi incertae sedis</taxon>
        <taxon>Chytridiomycota</taxon>
        <taxon>Chytridiomycota incertae sedis</taxon>
        <taxon>Chytridiomycetes</taxon>
        <taxon>Spizellomycetales</taxon>
        <taxon>Powellomycetaceae</taxon>
        <taxon>Powellomyces</taxon>
    </lineage>
</organism>
<comment type="caution">
    <text evidence="7">The sequence shown here is derived from an EMBL/GenBank/DDBJ whole genome shotgun (WGS) entry which is preliminary data.</text>
</comment>
<dbReference type="Pfam" id="PF02551">
    <property type="entry name" value="Acyl_CoA_thio"/>
    <property type="match status" value="1"/>
</dbReference>
<dbReference type="Gene3D" id="2.40.160.210">
    <property type="entry name" value="Acyl-CoA thioesterase, double hotdog domain"/>
    <property type="match status" value="1"/>
</dbReference>
<feature type="domain" description="Acyl-CoA thioesterase-like N-terminal HotDog" evidence="6">
    <location>
        <begin position="32"/>
        <end position="115"/>
    </location>
</feature>
<dbReference type="EMBL" id="QEAQ01000020">
    <property type="protein sequence ID" value="TPX59931.1"/>
    <property type="molecule type" value="Genomic_DNA"/>
</dbReference>
<sequence length="332" mass="37663">MPQDEQRLTTLIEQALELEEIDLNLFRSKTLWLPAGARGVFGGQVVGLALSAATRTVDPKYRVHSLHCYFLLPGDNTIPIIYRVNRSRDGKSYVTRHVTAEQRGKSIFTLTCSFQSGESSALEHQYPMPDVLPPEQLKSTEEKLQHMMDHPRVGVIPKLREQFKMRLEEPIPIDIRDCHGLQRARDLVRPPRKEPKQYLWMRAKGTLPDDPAFHNCVAAYCSDHYLLTTAALAHGLTSFSNPRLSMLASLDHAVWFHAPFRADEWLLYEMESSRTINGRGLCFGRIYTRDGRLVVSTAQEGVIRAESRSVILKQISNTPANESSKQEKAAKL</sequence>
<dbReference type="InterPro" id="IPR042171">
    <property type="entry name" value="Acyl-CoA_hotdog"/>
</dbReference>
<evidence type="ECO:0000256" key="2">
    <source>
        <dbReference type="ARBA" id="ARBA00011881"/>
    </source>
</evidence>
<gene>
    <name evidence="7" type="ORF">PhCBS80983_g02167</name>
</gene>
<dbReference type="PANTHER" id="PTHR11066">
    <property type="entry name" value="ACYL-COA THIOESTERASE"/>
    <property type="match status" value="1"/>
</dbReference>
<evidence type="ECO:0008006" key="9">
    <source>
        <dbReference type="Google" id="ProtNLM"/>
    </source>
</evidence>
<keyword evidence="4" id="KW-0443">Lipid metabolism</keyword>
<evidence type="ECO:0000256" key="3">
    <source>
        <dbReference type="ARBA" id="ARBA00022801"/>
    </source>
</evidence>
<dbReference type="CDD" id="cd03445">
    <property type="entry name" value="Thioesterase_II_repeat2"/>
    <property type="match status" value="1"/>
</dbReference>
<dbReference type="Proteomes" id="UP000318582">
    <property type="component" value="Unassembled WGS sequence"/>
</dbReference>
<dbReference type="PANTHER" id="PTHR11066:SF34">
    <property type="entry name" value="ACYL-COENZYME A THIOESTERASE 8"/>
    <property type="match status" value="1"/>
</dbReference>
<protein>
    <recommendedName>
        <fullName evidence="9">Acyl-CoA thioesterase II</fullName>
    </recommendedName>
</protein>
<reference evidence="7 8" key="1">
    <citation type="journal article" date="2019" name="Sci. Rep.">
        <title>Comparative genomics of chytrid fungi reveal insights into the obligate biotrophic and pathogenic lifestyle of Synchytrium endobioticum.</title>
        <authorList>
            <person name="van de Vossenberg B.T.L.H."/>
            <person name="Warris S."/>
            <person name="Nguyen H.D.T."/>
            <person name="van Gent-Pelzer M.P.E."/>
            <person name="Joly D.L."/>
            <person name="van de Geest H.C."/>
            <person name="Bonants P.J.M."/>
            <person name="Smith D.S."/>
            <person name="Levesque C.A."/>
            <person name="van der Lee T.A.J."/>
        </authorList>
    </citation>
    <scope>NUCLEOTIDE SEQUENCE [LARGE SCALE GENOMIC DNA]</scope>
    <source>
        <strain evidence="7 8">CBS 809.83</strain>
    </source>
</reference>
<evidence type="ECO:0000313" key="7">
    <source>
        <dbReference type="EMBL" id="TPX59931.1"/>
    </source>
</evidence>
<proteinExistence type="inferred from homology"/>
<evidence type="ECO:0000256" key="1">
    <source>
        <dbReference type="ARBA" id="ARBA00006538"/>
    </source>
</evidence>
<name>A0A507E886_9FUNG</name>
<comment type="subunit">
    <text evidence="2">Homotetramer.</text>
</comment>
<feature type="domain" description="Acyl-CoA thioesterase 2 C-terminal" evidence="5">
    <location>
        <begin position="196"/>
        <end position="302"/>
    </location>
</feature>
<dbReference type="InterPro" id="IPR029069">
    <property type="entry name" value="HotDog_dom_sf"/>
</dbReference>
<keyword evidence="3" id="KW-0378">Hydrolase</keyword>
<comment type="similarity">
    <text evidence="1">Belongs to the C/M/P thioester hydrolase family.</text>
</comment>
<dbReference type="GO" id="GO:0009062">
    <property type="term" value="P:fatty acid catabolic process"/>
    <property type="evidence" value="ECO:0007669"/>
    <property type="project" value="TreeGrafter"/>
</dbReference>
<evidence type="ECO:0000259" key="5">
    <source>
        <dbReference type="Pfam" id="PF02551"/>
    </source>
</evidence>
<keyword evidence="8" id="KW-1185">Reference proteome</keyword>
<dbReference type="GO" id="GO:0047617">
    <property type="term" value="F:fatty acyl-CoA hydrolase activity"/>
    <property type="evidence" value="ECO:0007669"/>
    <property type="project" value="InterPro"/>
</dbReference>
<evidence type="ECO:0000256" key="4">
    <source>
        <dbReference type="ARBA" id="ARBA00023098"/>
    </source>
</evidence>
<dbReference type="CDD" id="cd03444">
    <property type="entry name" value="Thioesterase_II_repeat1"/>
    <property type="match status" value="1"/>
</dbReference>
<dbReference type="FunFam" id="2.40.160.210:FF:000001">
    <property type="entry name" value="Acyl-CoA thioesterase II"/>
    <property type="match status" value="1"/>
</dbReference>
<dbReference type="AlphaFoldDB" id="A0A507E886"/>
<dbReference type="SUPFAM" id="SSF54637">
    <property type="entry name" value="Thioesterase/thiol ester dehydrase-isomerase"/>
    <property type="match status" value="2"/>
</dbReference>
<accession>A0A507E886</accession>
<dbReference type="Pfam" id="PF13622">
    <property type="entry name" value="4HBT_3"/>
    <property type="match status" value="1"/>
</dbReference>
<dbReference type="GO" id="GO:0006637">
    <property type="term" value="P:acyl-CoA metabolic process"/>
    <property type="evidence" value="ECO:0007669"/>
    <property type="project" value="InterPro"/>
</dbReference>
<dbReference type="InterPro" id="IPR025652">
    <property type="entry name" value="TesB_C"/>
</dbReference>
<dbReference type="InterPro" id="IPR003703">
    <property type="entry name" value="Acyl_CoA_thio"/>
</dbReference>
<dbReference type="GO" id="GO:0005782">
    <property type="term" value="C:peroxisomal matrix"/>
    <property type="evidence" value="ECO:0007669"/>
    <property type="project" value="TreeGrafter"/>
</dbReference>
<evidence type="ECO:0000313" key="8">
    <source>
        <dbReference type="Proteomes" id="UP000318582"/>
    </source>
</evidence>
<dbReference type="STRING" id="109895.A0A507E886"/>